<evidence type="ECO:0000313" key="3">
    <source>
        <dbReference type="EMBL" id="EDW30283.1"/>
    </source>
</evidence>
<evidence type="ECO:0000313" key="4">
    <source>
        <dbReference type="Proteomes" id="UP000008744"/>
    </source>
</evidence>
<dbReference type="EMBL" id="CH479203">
    <property type="protein sequence ID" value="EDW30283.1"/>
    <property type="molecule type" value="Genomic_DNA"/>
</dbReference>
<feature type="compositionally biased region" description="Polar residues" evidence="1">
    <location>
        <begin position="1"/>
        <end position="19"/>
    </location>
</feature>
<dbReference type="InterPro" id="IPR011333">
    <property type="entry name" value="SKP1/BTB/POZ_sf"/>
</dbReference>
<evidence type="ECO:0000256" key="1">
    <source>
        <dbReference type="SAM" id="MobiDB-lite"/>
    </source>
</evidence>
<dbReference type="InterPro" id="IPR011705">
    <property type="entry name" value="BACK"/>
</dbReference>
<name>B4H1T1_DROPE</name>
<protein>
    <submittedName>
        <fullName evidence="3">GL17906</fullName>
    </submittedName>
</protein>
<dbReference type="GO" id="GO:0005737">
    <property type="term" value="C:cytoplasm"/>
    <property type="evidence" value="ECO:0007669"/>
    <property type="project" value="TreeGrafter"/>
</dbReference>
<proteinExistence type="predicted"/>
<dbReference type="KEGG" id="dpe:6599740"/>
<dbReference type="SUPFAM" id="SSF54695">
    <property type="entry name" value="POZ domain"/>
    <property type="match status" value="1"/>
</dbReference>
<dbReference type="InterPro" id="IPR052407">
    <property type="entry name" value="BTB_POZ_domain_cont_9"/>
</dbReference>
<dbReference type="eggNOG" id="KOG4350">
    <property type="taxonomic scope" value="Eukaryota"/>
</dbReference>
<sequence length="374" mass="42708">MSTQVNEASSPGTTKGTNTDDIDVVDRVGLDMGRLCMNDLYSDVEFLVEEQRLPAHRNILAVRSEYFRAMLYGDMAESKQREIRLNVPVDAFKKILGYIYTGTLPLSKLDVDQILDLLNLVHFFGLQNVEAAIEKNLQQNASLSNICKILNAAHRYSMNGLRKNCLNFMDCKASDVLNHASFEMLSKELLEEVVRRDTFVAPEVEIFRTVCKWNQLNPSADIKTVISHIRLPLMTVSELLHVVRPTGIFELDQILDAIDQVHTRKNLHYRCVKLPGEKLPLKTFTKYVYDHVTKIPKFSLINCITVTVSGGAEFTVFVSNDDEVWDEVGVYALKSNVTKDIHFTERCVRYISIEILKPNQNENYIIKVILKYNV</sequence>
<dbReference type="SMART" id="SM00225">
    <property type="entry name" value="BTB"/>
    <property type="match status" value="1"/>
</dbReference>
<reference evidence="3 4" key="1">
    <citation type="journal article" date="2007" name="Nature">
        <title>Evolution of genes and genomes on the Drosophila phylogeny.</title>
        <authorList>
            <consortium name="Drosophila 12 Genomes Consortium"/>
            <person name="Clark A.G."/>
            <person name="Eisen M.B."/>
            <person name="Smith D.R."/>
            <person name="Bergman C.M."/>
            <person name="Oliver B."/>
            <person name="Markow T.A."/>
            <person name="Kaufman T.C."/>
            <person name="Kellis M."/>
            <person name="Gelbart W."/>
            <person name="Iyer V.N."/>
            <person name="Pollard D.A."/>
            <person name="Sackton T.B."/>
            <person name="Larracuente A.M."/>
            <person name="Singh N.D."/>
            <person name="Abad J.P."/>
            <person name="Abt D.N."/>
            <person name="Adryan B."/>
            <person name="Aguade M."/>
            <person name="Akashi H."/>
            <person name="Anderson W.W."/>
            <person name="Aquadro C.F."/>
            <person name="Ardell D.H."/>
            <person name="Arguello R."/>
            <person name="Artieri C.G."/>
            <person name="Barbash D.A."/>
            <person name="Barker D."/>
            <person name="Barsanti P."/>
            <person name="Batterham P."/>
            <person name="Batzoglou S."/>
            <person name="Begun D."/>
            <person name="Bhutkar A."/>
            <person name="Blanco E."/>
            <person name="Bosak S.A."/>
            <person name="Bradley R.K."/>
            <person name="Brand A.D."/>
            <person name="Brent M.R."/>
            <person name="Brooks A.N."/>
            <person name="Brown R.H."/>
            <person name="Butlin R.K."/>
            <person name="Caggese C."/>
            <person name="Calvi B.R."/>
            <person name="Bernardo de Carvalho A."/>
            <person name="Caspi A."/>
            <person name="Castrezana S."/>
            <person name="Celniker S.E."/>
            <person name="Chang J.L."/>
            <person name="Chapple C."/>
            <person name="Chatterji S."/>
            <person name="Chinwalla A."/>
            <person name="Civetta A."/>
            <person name="Clifton S.W."/>
            <person name="Comeron J.M."/>
            <person name="Costello J.C."/>
            <person name="Coyne J.A."/>
            <person name="Daub J."/>
            <person name="David R.G."/>
            <person name="Delcher A.L."/>
            <person name="Delehaunty K."/>
            <person name="Do C.B."/>
            <person name="Ebling H."/>
            <person name="Edwards K."/>
            <person name="Eickbush T."/>
            <person name="Evans J.D."/>
            <person name="Filipski A."/>
            <person name="Findeiss S."/>
            <person name="Freyhult E."/>
            <person name="Fulton L."/>
            <person name="Fulton R."/>
            <person name="Garcia A.C."/>
            <person name="Gardiner A."/>
            <person name="Garfield D.A."/>
            <person name="Garvin B.E."/>
            <person name="Gibson G."/>
            <person name="Gilbert D."/>
            <person name="Gnerre S."/>
            <person name="Godfrey J."/>
            <person name="Good R."/>
            <person name="Gotea V."/>
            <person name="Gravely B."/>
            <person name="Greenberg A.J."/>
            <person name="Griffiths-Jones S."/>
            <person name="Gross S."/>
            <person name="Guigo R."/>
            <person name="Gustafson E.A."/>
            <person name="Haerty W."/>
            <person name="Hahn M.W."/>
            <person name="Halligan D.L."/>
            <person name="Halpern A.L."/>
            <person name="Halter G.M."/>
            <person name="Han M.V."/>
            <person name="Heger A."/>
            <person name="Hillier L."/>
            <person name="Hinrichs A.S."/>
            <person name="Holmes I."/>
            <person name="Hoskins R.A."/>
            <person name="Hubisz M.J."/>
            <person name="Hultmark D."/>
            <person name="Huntley M.A."/>
            <person name="Jaffe D.B."/>
            <person name="Jagadeeshan S."/>
            <person name="Jeck W.R."/>
            <person name="Johnson J."/>
            <person name="Jones C.D."/>
            <person name="Jordan W.C."/>
            <person name="Karpen G.H."/>
            <person name="Kataoka E."/>
            <person name="Keightley P.D."/>
            <person name="Kheradpour P."/>
            <person name="Kirkness E.F."/>
            <person name="Koerich L.B."/>
            <person name="Kristiansen K."/>
            <person name="Kudrna D."/>
            <person name="Kulathinal R.J."/>
            <person name="Kumar S."/>
            <person name="Kwok R."/>
            <person name="Lander E."/>
            <person name="Langley C.H."/>
            <person name="Lapoint R."/>
            <person name="Lazzaro B.P."/>
            <person name="Lee S.J."/>
            <person name="Levesque L."/>
            <person name="Li R."/>
            <person name="Lin C.F."/>
            <person name="Lin M.F."/>
            <person name="Lindblad-Toh K."/>
            <person name="Llopart A."/>
            <person name="Long M."/>
            <person name="Low L."/>
            <person name="Lozovsky E."/>
            <person name="Lu J."/>
            <person name="Luo M."/>
            <person name="Machado C.A."/>
            <person name="Makalowski W."/>
            <person name="Marzo M."/>
            <person name="Matsuda M."/>
            <person name="Matzkin L."/>
            <person name="McAllister B."/>
            <person name="McBride C.S."/>
            <person name="McKernan B."/>
            <person name="McKernan K."/>
            <person name="Mendez-Lago M."/>
            <person name="Minx P."/>
            <person name="Mollenhauer M.U."/>
            <person name="Montooth K."/>
            <person name="Mount S.M."/>
            <person name="Mu X."/>
            <person name="Myers E."/>
            <person name="Negre B."/>
            <person name="Newfeld S."/>
            <person name="Nielsen R."/>
            <person name="Noor M.A."/>
            <person name="O'Grady P."/>
            <person name="Pachter L."/>
            <person name="Papaceit M."/>
            <person name="Parisi M.J."/>
            <person name="Parisi M."/>
            <person name="Parts L."/>
            <person name="Pedersen J.S."/>
            <person name="Pesole G."/>
            <person name="Phillippy A.M."/>
            <person name="Ponting C.P."/>
            <person name="Pop M."/>
            <person name="Porcelli D."/>
            <person name="Powell J.R."/>
            <person name="Prohaska S."/>
            <person name="Pruitt K."/>
            <person name="Puig M."/>
            <person name="Quesneville H."/>
            <person name="Ram K.R."/>
            <person name="Rand D."/>
            <person name="Rasmussen M.D."/>
            <person name="Reed L.K."/>
            <person name="Reenan R."/>
            <person name="Reily A."/>
            <person name="Remington K.A."/>
            <person name="Rieger T.T."/>
            <person name="Ritchie M.G."/>
            <person name="Robin C."/>
            <person name="Rogers Y.H."/>
            <person name="Rohde C."/>
            <person name="Rozas J."/>
            <person name="Rubenfield M.J."/>
            <person name="Ruiz A."/>
            <person name="Russo S."/>
            <person name="Salzberg S.L."/>
            <person name="Sanchez-Gracia A."/>
            <person name="Saranga D.J."/>
            <person name="Sato H."/>
            <person name="Schaeffer S.W."/>
            <person name="Schatz M.C."/>
            <person name="Schlenke T."/>
            <person name="Schwartz R."/>
            <person name="Segarra C."/>
            <person name="Singh R.S."/>
            <person name="Sirot L."/>
            <person name="Sirota M."/>
            <person name="Sisneros N.B."/>
            <person name="Smith C.D."/>
            <person name="Smith T.F."/>
            <person name="Spieth J."/>
            <person name="Stage D.E."/>
            <person name="Stark A."/>
            <person name="Stephan W."/>
            <person name="Strausberg R.L."/>
            <person name="Strempel S."/>
            <person name="Sturgill D."/>
            <person name="Sutton G."/>
            <person name="Sutton G.G."/>
            <person name="Tao W."/>
            <person name="Teichmann S."/>
            <person name="Tobari Y.N."/>
            <person name="Tomimura Y."/>
            <person name="Tsolas J.M."/>
            <person name="Valente V.L."/>
            <person name="Venter E."/>
            <person name="Venter J.C."/>
            <person name="Vicario S."/>
            <person name="Vieira F.G."/>
            <person name="Vilella A.J."/>
            <person name="Villasante A."/>
            <person name="Walenz B."/>
            <person name="Wang J."/>
            <person name="Wasserman M."/>
            <person name="Watts T."/>
            <person name="Wilson D."/>
            <person name="Wilson R.K."/>
            <person name="Wing R.A."/>
            <person name="Wolfner M.F."/>
            <person name="Wong A."/>
            <person name="Wong G.K."/>
            <person name="Wu C.I."/>
            <person name="Wu G."/>
            <person name="Yamamoto D."/>
            <person name="Yang H.P."/>
            <person name="Yang S.P."/>
            <person name="Yorke J.A."/>
            <person name="Yoshida K."/>
            <person name="Zdobnov E."/>
            <person name="Zhang P."/>
            <person name="Zhang Y."/>
            <person name="Zimin A.V."/>
            <person name="Baldwin J."/>
            <person name="Abdouelleil A."/>
            <person name="Abdulkadir J."/>
            <person name="Abebe A."/>
            <person name="Abera B."/>
            <person name="Abreu J."/>
            <person name="Acer S.C."/>
            <person name="Aftuck L."/>
            <person name="Alexander A."/>
            <person name="An P."/>
            <person name="Anderson E."/>
            <person name="Anderson S."/>
            <person name="Arachi H."/>
            <person name="Azer M."/>
            <person name="Bachantsang P."/>
            <person name="Barry A."/>
            <person name="Bayul T."/>
            <person name="Berlin A."/>
            <person name="Bessette D."/>
            <person name="Bloom T."/>
            <person name="Blye J."/>
            <person name="Boguslavskiy L."/>
            <person name="Bonnet C."/>
            <person name="Boukhgalter B."/>
            <person name="Bourzgui I."/>
            <person name="Brown A."/>
            <person name="Cahill P."/>
            <person name="Channer S."/>
            <person name="Cheshatsang Y."/>
            <person name="Chuda L."/>
            <person name="Citroen M."/>
            <person name="Collymore A."/>
            <person name="Cooke P."/>
            <person name="Costello M."/>
            <person name="D'Aco K."/>
            <person name="Daza R."/>
            <person name="De Haan G."/>
            <person name="DeGray S."/>
            <person name="DeMaso C."/>
            <person name="Dhargay N."/>
            <person name="Dooley K."/>
            <person name="Dooley E."/>
            <person name="Doricent M."/>
            <person name="Dorje P."/>
            <person name="Dorjee K."/>
            <person name="Dupes A."/>
            <person name="Elong R."/>
            <person name="Falk J."/>
            <person name="Farina A."/>
            <person name="Faro S."/>
            <person name="Ferguson D."/>
            <person name="Fisher S."/>
            <person name="Foley C.D."/>
            <person name="Franke A."/>
            <person name="Friedrich D."/>
            <person name="Gadbois L."/>
            <person name="Gearin G."/>
            <person name="Gearin C.R."/>
            <person name="Giannoukos G."/>
            <person name="Goode T."/>
            <person name="Graham J."/>
            <person name="Grandbois E."/>
            <person name="Grewal S."/>
            <person name="Gyaltsen K."/>
            <person name="Hafez N."/>
            <person name="Hagos B."/>
            <person name="Hall J."/>
            <person name="Henson C."/>
            <person name="Hollinger A."/>
            <person name="Honan T."/>
            <person name="Huard M.D."/>
            <person name="Hughes L."/>
            <person name="Hurhula B."/>
            <person name="Husby M.E."/>
            <person name="Kamat A."/>
            <person name="Kanga B."/>
            <person name="Kashin S."/>
            <person name="Khazanovich D."/>
            <person name="Kisner P."/>
            <person name="Lance K."/>
            <person name="Lara M."/>
            <person name="Lee W."/>
            <person name="Lennon N."/>
            <person name="Letendre F."/>
            <person name="LeVine R."/>
            <person name="Lipovsky A."/>
            <person name="Liu X."/>
            <person name="Liu J."/>
            <person name="Liu S."/>
            <person name="Lokyitsang T."/>
            <person name="Lokyitsang Y."/>
            <person name="Lubonja R."/>
            <person name="Lui A."/>
            <person name="MacDonald P."/>
            <person name="Magnisalis V."/>
            <person name="Maru K."/>
            <person name="Matthews C."/>
            <person name="McCusker W."/>
            <person name="McDonough S."/>
            <person name="Mehta T."/>
            <person name="Meldrim J."/>
            <person name="Meneus L."/>
            <person name="Mihai O."/>
            <person name="Mihalev A."/>
            <person name="Mihova T."/>
            <person name="Mittelman R."/>
            <person name="Mlenga V."/>
            <person name="Montmayeur A."/>
            <person name="Mulrain L."/>
            <person name="Navidi A."/>
            <person name="Naylor J."/>
            <person name="Negash T."/>
            <person name="Nguyen T."/>
            <person name="Nguyen N."/>
            <person name="Nicol R."/>
            <person name="Norbu C."/>
            <person name="Norbu N."/>
            <person name="Novod N."/>
            <person name="O'Neill B."/>
            <person name="Osman S."/>
            <person name="Markiewicz E."/>
            <person name="Oyono O.L."/>
            <person name="Patti C."/>
            <person name="Phunkhang P."/>
            <person name="Pierre F."/>
            <person name="Priest M."/>
            <person name="Raghuraman S."/>
            <person name="Rege F."/>
            <person name="Reyes R."/>
            <person name="Rise C."/>
            <person name="Rogov P."/>
            <person name="Ross K."/>
            <person name="Ryan E."/>
            <person name="Settipalli S."/>
            <person name="Shea T."/>
            <person name="Sherpa N."/>
            <person name="Shi L."/>
            <person name="Shih D."/>
            <person name="Sparrow T."/>
            <person name="Spaulding J."/>
            <person name="Stalker J."/>
            <person name="Stange-Thomann N."/>
            <person name="Stavropoulos S."/>
            <person name="Stone C."/>
            <person name="Strader C."/>
            <person name="Tesfaye S."/>
            <person name="Thomson T."/>
            <person name="Thoulutsang Y."/>
            <person name="Thoulutsang D."/>
            <person name="Topham K."/>
            <person name="Topping I."/>
            <person name="Tsamla T."/>
            <person name="Vassiliev H."/>
            <person name="Vo A."/>
            <person name="Wangchuk T."/>
            <person name="Wangdi T."/>
            <person name="Weiand M."/>
            <person name="Wilkinson J."/>
            <person name="Wilson A."/>
            <person name="Yadav S."/>
            <person name="Young G."/>
            <person name="Yu Q."/>
            <person name="Zembek L."/>
            <person name="Zhong D."/>
            <person name="Zimmer A."/>
            <person name="Zwirko Z."/>
            <person name="Jaffe D.B."/>
            <person name="Alvarez P."/>
            <person name="Brockman W."/>
            <person name="Butler J."/>
            <person name="Chin C."/>
            <person name="Gnerre S."/>
            <person name="Grabherr M."/>
            <person name="Kleber M."/>
            <person name="Mauceli E."/>
            <person name="MacCallum I."/>
        </authorList>
    </citation>
    <scope>NUCLEOTIDE SEQUENCE [LARGE SCALE GENOMIC DNA]</scope>
    <source>
        <strain evidence="4">MSH-3 / Tucson 14011-0111.49</strain>
    </source>
</reference>
<dbReference type="OMA" id="KFMDRNA"/>
<dbReference type="AlphaFoldDB" id="B4H1T1"/>
<dbReference type="PROSITE" id="PS50097">
    <property type="entry name" value="BTB"/>
    <property type="match status" value="1"/>
</dbReference>
<dbReference type="Gene3D" id="1.25.40.420">
    <property type="match status" value="1"/>
</dbReference>
<dbReference type="OrthoDB" id="6418787at2759"/>
<feature type="region of interest" description="Disordered" evidence="1">
    <location>
        <begin position="1"/>
        <end position="20"/>
    </location>
</feature>
<evidence type="ECO:0000259" key="2">
    <source>
        <dbReference type="PROSITE" id="PS50097"/>
    </source>
</evidence>
<dbReference type="InterPro" id="IPR000210">
    <property type="entry name" value="BTB/POZ_dom"/>
</dbReference>
<dbReference type="GO" id="GO:0008344">
    <property type="term" value="P:adult locomotory behavior"/>
    <property type="evidence" value="ECO:0007669"/>
    <property type="project" value="TreeGrafter"/>
</dbReference>
<dbReference type="GO" id="GO:0050804">
    <property type="term" value="P:modulation of chemical synaptic transmission"/>
    <property type="evidence" value="ECO:0007669"/>
    <property type="project" value="TreeGrafter"/>
</dbReference>
<dbReference type="PANTHER" id="PTHR46306:SF1">
    <property type="entry name" value="BTB_POZ DOMAIN-CONTAINING PROTEIN 9"/>
    <property type="match status" value="1"/>
</dbReference>
<gene>
    <name evidence="3" type="primary">Dper\GL17906</name>
    <name evidence="3" type="ORF">Dper_GL17906</name>
</gene>
<dbReference type="Gene3D" id="3.30.710.10">
    <property type="entry name" value="Potassium Channel Kv1.1, Chain A"/>
    <property type="match status" value="1"/>
</dbReference>
<dbReference type="PhylomeDB" id="B4H1T1"/>
<dbReference type="Pfam" id="PF00651">
    <property type="entry name" value="BTB"/>
    <property type="match status" value="1"/>
</dbReference>
<dbReference type="PANTHER" id="PTHR46306">
    <property type="entry name" value="BTB/POZ DOMAIN-CONTAINING PROTEIN 9"/>
    <property type="match status" value="1"/>
</dbReference>
<feature type="domain" description="BTB" evidence="2">
    <location>
        <begin position="42"/>
        <end position="108"/>
    </location>
</feature>
<dbReference type="Pfam" id="PF07707">
    <property type="entry name" value="BACK"/>
    <property type="match status" value="1"/>
</dbReference>
<keyword evidence="4" id="KW-1185">Reference proteome</keyword>
<organism evidence="4">
    <name type="scientific">Drosophila persimilis</name>
    <name type="common">Fruit fly</name>
    <dbReference type="NCBI Taxonomy" id="7234"/>
    <lineage>
        <taxon>Eukaryota</taxon>
        <taxon>Metazoa</taxon>
        <taxon>Ecdysozoa</taxon>
        <taxon>Arthropoda</taxon>
        <taxon>Hexapoda</taxon>
        <taxon>Insecta</taxon>
        <taxon>Pterygota</taxon>
        <taxon>Neoptera</taxon>
        <taxon>Endopterygota</taxon>
        <taxon>Diptera</taxon>
        <taxon>Brachycera</taxon>
        <taxon>Muscomorpha</taxon>
        <taxon>Ephydroidea</taxon>
        <taxon>Drosophilidae</taxon>
        <taxon>Drosophila</taxon>
        <taxon>Sophophora</taxon>
    </lineage>
</organism>
<dbReference type="SMART" id="SM00875">
    <property type="entry name" value="BACK"/>
    <property type="match status" value="1"/>
</dbReference>
<dbReference type="SMR" id="B4H1T1"/>
<dbReference type="GO" id="GO:0048512">
    <property type="term" value="P:circadian behavior"/>
    <property type="evidence" value="ECO:0007669"/>
    <property type="project" value="TreeGrafter"/>
</dbReference>
<accession>B4H1T1</accession>
<dbReference type="HOGENOM" id="CLU_004253_0_0_1"/>
<dbReference type="Proteomes" id="UP000008744">
    <property type="component" value="Unassembled WGS sequence"/>
</dbReference>